<feature type="disulfide bond" evidence="6">
    <location>
        <begin position="498"/>
        <end position="541"/>
    </location>
</feature>
<sequence>MSSTVFVRSALGVFLLSIVLGLTQGQCLSIECEATYFDPDLVITPNQDCFADGSSVTLSCSVNLGGPPFNTCDNGTWEFPSASCDGFTCARPIVGDSVVVTPDKLTYLARESVNFSCVANNLTGPSMASCGPGGIWEPNPLPVCETLCDVPPDIVNGNVNITDPIGIGDEVEIICKANYSVPAGEEPFIRCNGEQWSSIPTCYSRCSVPVVLNSDSEVTDILLHNERKVIECNISHSFDQQNSFNVTCNNGSIEGLYPQQCFADCEAFAPPLNGTIMGGNLHGQVAKISCDNGYIISGPAFTTCIDGKWTNDTSGTACLAACDEPYIPNGKVVTTGPFFVGDTAEVVCLPGNDFESGANSSMMTCQNNSIWGTTPQCFGRCHFPGVPFSNSSVAETRFHNDQKLIICDVDYTFNQQRSFSVNCNNGTIEGLLPSQCFADCVALDAPLDGSVTSGHLHGQVATYSCDDRYQLAGNATTTCMNGKWGNNEPPPVCVALFCTVPIPQDENVNILPFKDLYNSLETIEYSCADNFVLKGNSTAECKRGTWNPPEYPSCEAYEELTRQLNESSNMLSENSTKEEVESVAETIELATTDENFVQDEPERIDLIADSLEAVANAGEPSVEITDPVVSSINNLMEFEEDALQNSTSGTARIIAANKSCSAQHGGRRGISEFCQCFSSWGNSHGRSYSREENTQLYDDMDDIPLTRTAASISVPSSVITELNGKWYYSIKRVGGKDRLSGLTYGYLPGKDCTSTDESGRVRISFFIYGNAVLFNPSRMYEPLNSSSSNSTESFTDTIASQIISARLEGEGLSTSNEWISESSVLANFRTNLTDRSKDVVLKECVFWSYDDTTAEGYWSNEGCKTRQDEDGLVVCSCKRLASFAVLIRLRKDGPLPPESLYWITLIGSIISVFCLVICIISFLFVKKMRDQQPAVLHINLCVSLLGFYIAFLSSERAFEKTVRCAVASAAIHYFCLATVMWMTMEAVNMYRMLIQWTKGLPNMRQFVLVSCLVGYGAPLIPVLLVSFLDRNILDGKNDYCFLQPGPSLYYGFFAIVAALFLFNMLYIHTSDTLCNVQTYPNCTIAKGEAK</sequence>
<protein>
    <submittedName>
        <fullName evidence="13">Putative sushi, von Willebrand factor type A</fullName>
    </submittedName>
</protein>
<feature type="chain" id="PRO_5013916657" evidence="8">
    <location>
        <begin position="26"/>
        <end position="1090"/>
    </location>
</feature>
<evidence type="ECO:0000256" key="2">
    <source>
        <dbReference type="ARBA" id="ARBA00022692"/>
    </source>
</evidence>
<dbReference type="PANTHER" id="PTHR47767:SF1">
    <property type="entry name" value="ADHESION G PROTEIN-COUPLED RECEPTOR G7"/>
    <property type="match status" value="1"/>
</dbReference>
<keyword evidence="5 6" id="KW-1015">Disulfide bond</keyword>
<organism evidence="13 14">
    <name type="scientific">Stichopus japonicus</name>
    <name type="common">Sea cucumber</name>
    <dbReference type="NCBI Taxonomy" id="307972"/>
    <lineage>
        <taxon>Eukaryota</taxon>
        <taxon>Metazoa</taxon>
        <taxon>Echinodermata</taxon>
        <taxon>Eleutherozoa</taxon>
        <taxon>Echinozoa</taxon>
        <taxon>Holothuroidea</taxon>
        <taxon>Aspidochirotacea</taxon>
        <taxon>Aspidochirotida</taxon>
        <taxon>Stichopodidae</taxon>
        <taxon>Apostichopus</taxon>
    </lineage>
</organism>
<dbReference type="OrthoDB" id="6127264at2759"/>
<feature type="domain" description="G-protein coupled receptors family 2 profile 2" evidence="10">
    <location>
        <begin position="900"/>
        <end position="1067"/>
    </location>
</feature>
<evidence type="ECO:0000256" key="5">
    <source>
        <dbReference type="ARBA" id="ARBA00023157"/>
    </source>
</evidence>
<dbReference type="PROSITE" id="PS50261">
    <property type="entry name" value="G_PROTEIN_RECEP_F2_4"/>
    <property type="match status" value="1"/>
</dbReference>
<feature type="domain" description="Sushi" evidence="12">
    <location>
        <begin position="438"/>
        <end position="495"/>
    </location>
</feature>
<keyword evidence="6" id="KW-0768">Sushi</keyword>
<feature type="disulfide bond" evidence="6">
    <location>
        <begin position="527"/>
        <end position="554"/>
    </location>
</feature>
<feature type="domain" description="Ig-like" evidence="11">
    <location>
        <begin position="39"/>
        <end position="128"/>
    </location>
</feature>
<dbReference type="InterPro" id="IPR057244">
    <property type="entry name" value="GAIN_B"/>
</dbReference>
<feature type="domain" description="GAIN-B" evidence="9">
    <location>
        <begin position="704"/>
        <end position="893"/>
    </location>
</feature>
<dbReference type="InterPro" id="IPR000436">
    <property type="entry name" value="Sushi_SCR_CCP_dom"/>
</dbReference>
<dbReference type="InterPro" id="IPR000203">
    <property type="entry name" value="GPS"/>
</dbReference>
<feature type="disulfide bond" evidence="6">
    <location>
        <begin position="322"/>
        <end position="365"/>
    </location>
</feature>
<keyword evidence="8" id="KW-0732">Signal</keyword>
<proteinExistence type="predicted"/>
<dbReference type="Pfam" id="PF01825">
    <property type="entry name" value="GPS"/>
    <property type="match status" value="1"/>
</dbReference>
<dbReference type="SMART" id="SM00032">
    <property type="entry name" value="CCP"/>
    <property type="match status" value="7"/>
</dbReference>
<dbReference type="SMART" id="SM00303">
    <property type="entry name" value="GPS"/>
    <property type="match status" value="1"/>
</dbReference>
<dbReference type="GO" id="GO:0016020">
    <property type="term" value="C:membrane"/>
    <property type="evidence" value="ECO:0007669"/>
    <property type="project" value="UniProtKB-SubCell"/>
</dbReference>
<feature type="transmembrane region" description="Helical" evidence="7">
    <location>
        <begin position="965"/>
        <end position="984"/>
    </location>
</feature>
<accession>A0A2G8LMY3</accession>
<dbReference type="SUPFAM" id="SSF81321">
    <property type="entry name" value="Family A G protein-coupled receptor-like"/>
    <property type="match status" value="1"/>
</dbReference>
<comment type="caution">
    <text evidence="6">Lacks conserved residue(s) required for the propagation of feature annotation.</text>
</comment>
<evidence type="ECO:0000259" key="12">
    <source>
        <dbReference type="PROSITE" id="PS50923"/>
    </source>
</evidence>
<feature type="domain" description="Sushi" evidence="12">
    <location>
        <begin position="496"/>
        <end position="556"/>
    </location>
</feature>
<feature type="transmembrane region" description="Helical" evidence="7">
    <location>
        <begin position="900"/>
        <end position="925"/>
    </location>
</feature>
<dbReference type="Proteomes" id="UP000230750">
    <property type="component" value="Unassembled WGS sequence"/>
</dbReference>
<dbReference type="Gene3D" id="2.10.70.10">
    <property type="entry name" value="Complement Module, domain 1"/>
    <property type="match status" value="5"/>
</dbReference>
<keyword evidence="3 7" id="KW-1133">Transmembrane helix</keyword>
<keyword evidence="4 7" id="KW-0472">Membrane</keyword>
<dbReference type="PROSITE" id="PS50835">
    <property type="entry name" value="IG_LIKE"/>
    <property type="match status" value="1"/>
</dbReference>
<dbReference type="Gene3D" id="1.20.1070.10">
    <property type="entry name" value="Rhodopsin 7-helix transmembrane proteins"/>
    <property type="match status" value="1"/>
</dbReference>
<dbReference type="STRING" id="307972.A0A2G8LMY3"/>
<dbReference type="GO" id="GO:0004930">
    <property type="term" value="F:G protein-coupled receptor activity"/>
    <property type="evidence" value="ECO:0007669"/>
    <property type="project" value="InterPro"/>
</dbReference>
<name>A0A2G8LMY3_STIJA</name>
<feature type="disulfide bond" evidence="6">
    <location>
        <begin position="117"/>
        <end position="144"/>
    </location>
</feature>
<evidence type="ECO:0000259" key="9">
    <source>
        <dbReference type="PROSITE" id="PS50221"/>
    </source>
</evidence>
<dbReference type="GO" id="GO:0007166">
    <property type="term" value="P:cell surface receptor signaling pathway"/>
    <property type="evidence" value="ECO:0007669"/>
    <property type="project" value="InterPro"/>
</dbReference>
<evidence type="ECO:0000256" key="1">
    <source>
        <dbReference type="ARBA" id="ARBA00004141"/>
    </source>
</evidence>
<dbReference type="EMBL" id="MRZV01000029">
    <property type="protein sequence ID" value="PIK61562.1"/>
    <property type="molecule type" value="Genomic_DNA"/>
</dbReference>
<feature type="transmembrane region" description="Helical" evidence="7">
    <location>
        <begin position="1005"/>
        <end position="1028"/>
    </location>
</feature>
<evidence type="ECO:0000256" key="8">
    <source>
        <dbReference type="SAM" id="SignalP"/>
    </source>
</evidence>
<dbReference type="PROSITE" id="PS50923">
    <property type="entry name" value="SUSHI"/>
    <property type="match status" value="4"/>
</dbReference>
<dbReference type="SUPFAM" id="SSF57535">
    <property type="entry name" value="Complement control module/SCR domain"/>
    <property type="match status" value="6"/>
</dbReference>
<feature type="domain" description="Sushi" evidence="12">
    <location>
        <begin position="87"/>
        <end position="146"/>
    </location>
</feature>
<feature type="transmembrane region" description="Helical" evidence="7">
    <location>
        <begin position="1048"/>
        <end position="1067"/>
    </location>
</feature>
<evidence type="ECO:0000256" key="4">
    <source>
        <dbReference type="ARBA" id="ARBA00023136"/>
    </source>
</evidence>
<dbReference type="CDD" id="cd00033">
    <property type="entry name" value="CCP"/>
    <property type="match status" value="2"/>
</dbReference>
<feature type="transmembrane region" description="Helical" evidence="7">
    <location>
        <begin position="934"/>
        <end position="953"/>
    </location>
</feature>
<comment type="subcellular location">
    <subcellularLocation>
        <location evidence="1">Membrane</location>
        <topology evidence="1">Multi-pass membrane protein</topology>
    </subcellularLocation>
</comment>
<evidence type="ECO:0000256" key="7">
    <source>
        <dbReference type="SAM" id="Phobius"/>
    </source>
</evidence>
<dbReference type="InterPro" id="IPR035976">
    <property type="entry name" value="Sushi/SCR/CCP_sf"/>
</dbReference>
<evidence type="ECO:0000256" key="6">
    <source>
        <dbReference type="PROSITE-ProRule" id="PRU00302"/>
    </source>
</evidence>
<dbReference type="InterPro" id="IPR000832">
    <property type="entry name" value="GPCR_2_secretin-like"/>
</dbReference>
<dbReference type="PROSITE" id="PS50221">
    <property type="entry name" value="GAIN_B"/>
    <property type="match status" value="1"/>
</dbReference>
<evidence type="ECO:0000259" key="11">
    <source>
        <dbReference type="PROSITE" id="PS50835"/>
    </source>
</evidence>
<reference evidence="13 14" key="1">
    <citation type="journal article" date="2017" name="PLoS Biol.">
        <title>The sea cucumber genome provides insights into morphological evolution and visceral regeneration.</title>
        <authorList>
            <person name="Zhang X."/>
            <person name="Sun L."/>
            <person name="Yuan J."/>
            <person name="Sun Y."/>
            <person name="Gao Y."/>
            <person name="Zhang L."/>
            <person name="Li S."/>
            <person name="Dai H."/>
            <person name="Hamel J.F."/>
            <person name="Liu C."/>
            <person name="Yu Y."/>
            <person name="Liu S."/>
            <person name="Lin W."/>
            <person name="Guo K."/>
            <person name="Jin S."/>
            <person name="Xu P."/>
            <person name="Storey K.B."/>
            <person name="Huan P."/>
            <person name="Zhang T."/>
            <person name="Zhou Y."/>
            <person name="Zhang J."/>
            <person name="Lin C."/>
            <person name="Li X."/>
            <person name="Xing L."/>
            <person name="Huo D."/>
            <person name="Sun M."/>
            <person name="Wang L."/>
            <person name="Mercier A."/>
            <person name="Li F."/>
            <person name="Yang H."/>
            <person name="Xiang J."/>
        </authorList>
    </citation>
    <scope>NUCLEOTIDE SEQUENCE [LARGE SCALE GENOMIC DNA]</scope>
    <source>
        <strain evidence="13">Shaxun</strain>
        <tissue evidence="13">Muscle</tissue>
    </source>
</reference>
<dbReference type="Pfam" id="PF00084">
    <property type="entry name" value="Sushi"/>
    <property type="match status" value="4"/>
</dbReference>
<feature type="domain" description="Sushi" evidence="12">
    <location>
        <begin position="320"/>
        <end position="379"/>
    </location>
</feature>
<evidence type="ECO:0000256" key="3">
    <source>
        <dbReference type="ARBA" id="ARBA00022989"/>
    </source>
</evidence>
<dbReference type="AlphaFoldDB" id="A0A2G8LMY3"/>
<dbReference type="Gene3D" id="2.60.220.50">
    <property type="match status" value="1"/>
</dbReference>
<comment type="caution">
    <text evidence="13">The sequence shown here is derived from an EMBL/GenBank/DDBJ whole genome shotgun (WGS) entry which is preliminary data.</text>
</comment>
<evidence type="ECO:0000313" key="14">
    <source>
        <dbReference type="Proteomes" id="UP000230750"/>
    </source>
</evidence>
<dbReference type="InterPro" id="IPR046338">
    <property type="entry name" value="GAIN_dom_sf"/>
</dbReference>
<dbReference type="InterPro" id="IPR007110">
    <property type="entry name" value="Ig-like_dom"/>
</dbReference>
<dbReference type="PANTHER" id="PTHR47767">
    <property type="entry name" value="ADHESION G PROTEIN-COUPLED RECEPTOR G7"/>
    <property type="match status" value="1"/>
</dbReference>
<evidence type="ECO:0000313" key="13">
    <source>
        <dbReference type="EMBL" id="PIK61562.1"/>
    </source>
</evidence>
<dbReference type="InterPro" id="IPR017981">
    <property type="entry name" value="GPCR_2-like_7TM"/>
</dbReference>
<feature type="signal peptide" evidence="8">
    <location>
        <begin position="1"/>
        <end position="25"/>
    </location>
</feature>
<gene>
    <name evidence="13" type="ORF">BSL78_01487</name>
</gene>
<dbReference type="InterPro" id="IPR053066">
    <property type="entry name" value="ADGR_G7"/>
</dbReference>
<dbReference type="Pfam" id="PF00002">
    <property type="entry name" value="7tm_2"/>
    <property type="match status" value="1"/>
</dbReference>
<keyword evidence="2 7" id="KW-0812">Transmembrane</keyword>
<keyword evidence="14" id="KW-1185">Reference proteome</keyword>
<evidence type="ECO:0000259" key="10">
    <source>
        <dbReference type="PROSITE" id="PS50261"/>
    </source>
</evidence>